<dbReference type="InterPro" id="IPR039261">
    <property type="entry name" value="FNR_nucleotide-bd"/>
</dbReference>
<keyword evidence="16" id="KW-1185">Reference proteome</keyword>
<accession>A0AAX6GMB4</accession>
<dbReference type="Proteomes" id="UP001140949">
    <property type="component" value="Unassembled WGS sequence"/>
</dbReference>
<comment type="catalytic activity">
    <reaction evidence="11">
        <text>2 a Fe(II)-siderophore + NAD(+) + H(+) = 2 a Fe(III)-siderophore + NADH</text>
        <dbReference type="Rhea" id="RHEA:15061"/>
        <dbReference type="Rhea" id="RHEA-COMP:11342"/>
        <dbReference type="Rhea" id="RHEA-COMP:11344"/>
        <dbReference type="ChEBI" id="CHEBI:15378"/>
        <dbReference type="ChEBI" id="CHEBI:29033"/>
        <dbReference type="ChEBI" id="CHEBI:29034"/>
        <dbReference type="ChEBI" id="CHEBI:57540"/>
        <dbReference type="ChEBI" id="CHEBI:57945"/>
        <dbReference type="EC" id="1.16.1.7"/>
    </reaction>
</comment>
<protein>
    <recommendedName>
        <fullName evidence="12">ferric-chelate reductase (NADH)</fullName>
        <ecNumber evidence="12">1.16.1.7</ecNumber>
    </recommendedName>
</protein>
<dbReference type="InterPro" id="IPR017938">
    <property type="entry name" value="Riboflavin_synthase-like_b-brl"/>
</dbReference>
<feature type="transmembrane region" description="Helical" evidence="13">
    <location>
        <begin position="167"/>
        <end position="188"/>
    </location>
</feature>
<dbReference type="EC" id="1.16.1.7" evidence="12"/>
<feature type="transmembrane region" description="Helical" evidence="13">
    <location>
        <begin position="498"/>
        <end position="520"/>
    </location>
</feature>
<evidence type="ECO:0000256" key="1">
    <source>
        <dbReference type="ARBA" id="ARBA00004141"/>
    </source>
</evidence>
<dbReference type="SUPFAM" id="SSF63380">
    <property type="entry name" value="Riboflavin synthase domain-like"/>
    <property type="match status" value="1"/>
</dbReference>
<feature type="transmembrane region" description="Helical" evidence="13">
    <location>
        <begin position="24"/>
        <end position="45"/>
    </location>
</feature>
<evidence type="ECO:0000256" key="13">
    <source>
        <dbReference type="SAM" id="Phobius"/>
    </source>
</evidence>
<comment type="subcellular location">
    <subcellularLocation>
        <location evidence="1">Membrane</location>
        <topology evidence="1">Multi-pass membrane protein</topology>
    </subcellularLocation>
</comment>
<dbReference type="Pfam" id="PF08022">
    <property type="entry name" value="FAD_binding_8"/>
    <property type="match status" value="1"/>
</dbReference>
<dbReference type="InterPro" id="IPR013112">
    <property type="entry name" value="FAD-bd_8"/>
</dbReference>
<feature type="domain" description="FAD-binding FR-type" evidence="14">
    <location>
        <begin position="279"/>
        <end position="383"/>
    </location>
</feature>
<keyword evidence="6 13" id="KW-1133">Transmembrane helix</keyword>
<dbReference type="GO" id="GO:0005886">
    <property type="term" value="C:plasma membrane"/>
    <property type="evidence" value="ECO:0007669"/>
    <property type="project" value="TreeGrafter"/>
</dbReference>
<dbReference type="InterPro" id="IPR050369">
    <property type="entry name" value="RBOH/FRE"/>
</dbReference>
<evidence type="ECO:0000256" key="5">
    <source>
        <dbReference type="ARBA" id="ARBA00022723"/>
    </source>
</evidence>
<keyword evidence="10 13" id="KW-0472">Membrane</keyword>
<reference evidence="15" key="1">
    <citation type="journal article" date="2023" name="GigaByte">
        <title>Genome assembly of the bearded iris, Iris pallida Lam.</title>
        <authorList>
            <person name="Bruccoleri R.E."/>
            <person name="Oakeley E.J."/>
            <person name="Faust A.M.E."/>
            <person name="Altorfer M."/>
            <person name="Dessus-Babus S."/>
            <person name="Burckhardt D."/>
            <person name="Oertli M."/>
            <person name="Naumann U."/>
            <person name="Petersen F."/>
            <person name="Wong J."/>
        </authorList>
    </citation>
    <scope>NUCLEOTIDE SEQUENCE</scope>
    <source>
        <strain evidence="15">GSM-AAB239-AS_SAM_17_03QT</strain>
    </source>
</reference>
<dbReference type="SFLD" id="SFLDS00052">
    <property type="entry name" value="Ferric_Reductase_Domain"/>
    <property type="match status" value="1"/>
</dbReference>
<dbReference type="FunFam" id="3.40.50.80:FF:000039">
    <property type="entry name" value="Ferric reduction oxidase 3"/>
    <property type="match status" value="1"/>
</dbReference>
<dbReference type="GO" id="GO:0140618">
    <property type="term" value="F:ferric-chelate reductase (NADH) activity"/>
    <property type="evidence" value="ECO:0007669"/>
    <property type="project" value="UniProtKB-EC"/>
</dbReference>
<comment type="similarity">
    <text evidence="2">Belongs to the ferric reductase (FRE) family.</text>
</comment>
<evidence type="ECO:0000256" key="11">
    <source>
        <dbReference type="ARBA" id="ARBA00050970"/>
    </source>
</evidence>
<dbReference type="PROSITE" id="PS51384">
    <property type="entry name" value="FAD_FR"/>
    <property type="match status" value="1"/>
</dbReference>
<dbReference type="GO" id="GO:0046872">
    <property type="term" value="F:metal ion binding"/>
    <property type="evidence" value="ECO:0007669"/>
    <property type="project" value="UniProtKB-KW"/>
</dbReference>
<feature type="transmembrane region" description="Helical" evidence="13">
    <location>
        <begin position="66"/>
        <end position="95"/>
    </location>
</feature>
<dbReference type="SUPFAM" id="SSF52343">
    <property type="entry name" value="Ferredoxin reductase-like, C-terminal NADP-linked domain"/>
    <property type="match status" value="1"/>
</dbReference>
<keyword evidence="7" id="KW-0560">Oxidoreductase</keyword>
<reference evidence="15" key="2">
    <citation type="submission" date="2023-04" db="EMBL/GenBank/DDBJ databases">
        <authorList>
            <person name="Bruccoleri R.E."/>
            <person name="Oakeley E.J."/>
            <person name="Faust A.-M."/>
            <person name="Dessus-Babus S."/>
            <person name="Altorfer M."/>
            <person name="Burckhardt D."/>
            <person name="Oertli M."/>
            <person name="Naumann U."/>
            <person name="Petersen F."/>
            <person name="Wong J."/>
        </authorList>
    </citation>
    <scope>NUCLEOTIDE SEQUENCE</scope>
    <source>
        <strain evidence="15">GSM-AAB239-AS_SAM_17_03QT</strain>
        <tissue evidence="15">Leaf</tissue>
    </source>
</reference>
<organism evidence="15 16">
    <name type="scientific">Iris pallida</name>
    <name type="common">Sweet iris</name>
    <dbReference type="NCBI Taxonomy" id="29817"/>
    <lineage>
        <taxon>Eukaryota</taxon>
        <taxon>Viridiplantae</taxon>
        <taxon>Streptophyta</taxon>
        <taxon>Embryophyta</taxon>
        <taxon>Tracheophyta</taxon>
        <taxon>Spermatophyta</taxon>
        <taxon>Magnoliopsida</taxon>
        <taxon>Liliopsida</taxon>
        <taxon>Asparagales</taxon>
        <taxon>Iridaceae</taxon>
        <taxon>Iridoideae</taxon>
        <taxon>Irideae</taxon>
        <taxon>Iris</taxon>
    </lineage>
</organism>
<dbReference type="CDD" id="cd06186">
    <property type="entry name" value="NOX_Duox_like_FAD_NADP"/>
    <property type="match status" value="1"/>
</dbReference>
<dbReference type="PANTHER" id="PTHR11972:SF41">
    <property type="entry name" value="FERRIC REDUCTION OXIDASE 2"/>
    <property type="match status" value="1"/>
</dbReference>
<proteinExistence type="inferred from homology"/>
<evidence type="ECO:0000259" key="14">
    <source>
        <dbReference type="PROSITE" id="PS51384"/>
    </source>
</evidence>
<keyword evidence="9" id="KW-0406">Ion transport</keyword>
<dbReference type="InterPro" id="IPR013121">
    <property type="entry name" value="Fe_red_NAD-bd_6"/>
</dbReference>
<dbReference type="InterPro" id="IPR017927">
    <property type="entry name" value="FAD-bd_FR_type"/>
</dbReference>
<dbReference type="Pfam" id="PF08030">
    <property type="entry name" value="NAD_binding_6"/>
    <property type="match status" value="1"/>
</dbReference>
<dbReference type="EMBL" id="JANAVB010018196">
    <property type="protein sequence ID" value="KAJ6829876.1"/>
    <property type="molecule type" value="Genomic_DNA"/>
</dbReference>
<dbReference type="GO" id="GO:0006811">
    <property type="term" value="P:monoatomic ion transport"/>
    <property type="evidence" value="ECO:0007669"/>
    <property type="project" value="UniProtKB-KW"/>
</dbReference>
<comment type="caution">
    <text evidence="15">The sequence shown here is derived from an EMBL/GenBank/DDBJ whole genome shotgun (WGS) entry which is preliminary data.</text>
</comment>
<keyword evidence="8" id="KW-0408">Iron</keyword>
<dbReference type="InterPro" id="IPR013130">
    <property type="entry name" value="Fe3_Rdtase_TM_dom"/>
</dbReference>
<evidence type="ECO:0000256" key="10">
    <source>
        <dbReference type="ARBA" id="ARBA00023136"/>
    </source>
</evidence>
<evidence type="ECO:0000313" key="15">
    <source>
        <dbReference type="EMBL" id="KAJ6829876.1"/>
    </source>
</evidence>
<keyword evidence="5" id="KW-0479">Metal-binding</keyword>
<evidence type="ECO:0000256" key="8">
    <source>
        <dbReference type="ARBA" id="ARBA00023004"/>
    </source>
</evidence>
<evidence type="ECO:0000256" key="12">
    <source>
        <dbReference type="ARBA" id="ARBA00066905"/>
    </source>
</evidence>
<evidence type="ECO:0000256" key="4">
    <source>
        <dbReference type="ARBA" id="ARBA00022692"/>
    </source>
</evidence>
<dbReference type="PRINTS" id="PR00410">
    <property type="entry name" value="PHEHYDRXLASE"/>
</dbReference>
<evidence type="ECO:0000256" key="3">
    <source>
        <dbReference type="ARBA" id="ARBA00022448"/>
    </source>
</evidence>
<keyword evidence="4 13" id="KW-0812">Transmembrane</keyword>
<name>A0AAX6GMB4_IRIPA</name>
<feature type="transmembrane region" description="Helical" evidence="13">
    <location>
        <begin position="208"/>
        <end position="228"/>
    </location>
</feature>
<evidence type="ECO:0000256" key="7">
    <source>
        <dbReference type="ARBA" id="ARBA00023002"/>
    </source>
</evidence>
<dbReference type="AlphaFoldDB" id="A0AAX6GMB4"/>
<evidence type="ECO:0000256" key="9">
    <source>
        <dbReference type="ARBA" id="ARBA00023065"/>
    </source>
</evidence>
<gene>
    <name evidence="15" type="ORF">M6B38_356075</name>
</gene>
<dbReference type="Pfam" id="PF01794">
    <property type="entry name" value="Ferric_reduct"/>
    <property type="match status" value="1"/>
</dbReference>
<keyword evidence="3" id="KW-0813">Transport</keyword>
<dbReference type="PANTHER" id="PTHR11972">
    <property type="entry name" value="NADPH OXIDASE"/>
    <property type="match status" value="1"/>
</dbReference>
<evidence type="ECO:0000313" key="16">
    <source>
        <dbReference type="Proteomes" id="UP001140949"/>
    </source>
</evidence>
<dbReference type="SFLD" id="SFLDG01168">
    <property type="entry name" value="Ferric_reductase_subgroup_(FRE"/>
    <property type="match status" value="1"/>
</dbReference>
<feature type="transmembrane region" description="Helical" evidence="13">
    <location>
        <begin position="127"/>
        <end position="146"/>
    </location>
</feature>
<sequence>MNIWYLKIWTNTNSTYFETQGTNMLIYTLPILLISVLGCFYLHMLKNSDSSKTVKLRSRWEVWRRPVLVNGPLGIVSVVELAFSLMLLALLAWYFSMYLSNSFAHITAEDSEAQGEKVWQTKLESTGLYLGLVGNLGLAFLFFPVTRASSILPLVGLTSEGSMRYHIWLGHTVMILLTAHGLCYVVYWASTSHISKMLEWATDEISNLAGEISLLAGLALWATTFPRIRRNMFELFFYTHQLYVLFLIFYLLHVGISIIALILPGVYLFMVDRYLRFLQSRRNVRLVSARLLPSETVELNFSKCPGFSYAPMSNVFINVPSISSLQWHPFTVSSSSNLEPELLSVIIKKEGKWTQKLYQELVKPSFENLNVSVEGPYGPASVDYQRHDTLVMVSGGSGIAPFISIIRDMIHRSKASSTIPNVVLVPIFKTSADLTMLDLLLPVSSNVSDLSGLRLKIEAYVTREKAPSSGDQNRIRTVRFKPNPAAMPLAPVLGPNSWLWLAAVIVSSFVAYLLLIGIVTRFYIYPIEQSGGTYSITSRALLHLLFLCTCIVAASSAAVMWNKKRSSMEAKQVHITDRELESVPEESLVQATTVHFGGRPDLEKILLGINGSSIGAMVSGPSGLRRGVAAICSSGLGNNLHFEAISFSW</sequence>
<evidence type="ECO:0000256" key="2">
    <source>
        <dbReference type="ARBA" id="ARBA00006278"/>
    </source>
</evidence>
<feature type="transmembrane region" description="Helical" evidence="13">
    <location>
        <begin position="540"/>
        <end position="561"/>
    </location>
</feature>
<dbReference type="Gene3D" id="3.40.50.80">
    <property type="entry name" value="Nucleotide-binding domain of ferredoxin-NADP reductase (FNR) module"/>
    <property type="match status" value="1"/>
</dbReference>
<evidence type="ECO:0000256" key="6">
    <source>
        <dbReference type="ARBA" id="ARBA00022989"/>
    </source>
</evidence>